<protein>
    <submittedName>
        <fullName evidence="1">Uncharacterized protein</fullName>
    </submittedName>
</protein>
<dbReference type="Proteomes" id="UP000828390">
    <property type="component" value="Unassembled WGS sequence"/>
</dbReference>
<accession>A0A9D4DF79</accession>
<organism evidence="1 2">
    <name type="scientific">Dreissena polymorpha</name>
    <name type="common">Zebra mussel</name>
    <name type="synonym">Mytilus polymorpha</name>
    <dbReference type="NCBI Taxonomy" id="45954"/>
    <lineage>
        <taxon>Eukaryota</taxon>
        <taxon>Metazoa</taxon>
        <taxon>Spiralia</taxon>
        <taxon>Lophotrochozoa</taxon>
        <taxon>Mollusca</taxon>
        <taxon>Bivalvia</taxon>
        <taxon>Autobranchia</taxon>
        <taxon>Heteroconchia</taxon>
        <taxon>Euheterodonta</taxon>
        <taxon>Imparidentia</taxon>
        <taxon>Neoheterodontei</taxon>
        <taxon>Myida</taxon>
        <taxon>Dreissenoidea</taxon>
        <taxon>Dreissenidae</taxon>
        <taxon>Dreissena</taxon>
    </lineage>
</organism>
<comment type="caution">
    <text evidence="1">The sequence shown here is derived from an EMBL/GenBank/DDBJ whole genome shotgun (WGS) entry which is preliminary data.</text>
</comment>
<evidence type="ECO:0000313" key="2">
    <source>
        <dbReference type="Proteomes" id="UP000828390"/>
    </source>
</evidence>
<dbReference type="EMBL" id="JAIWYP010000010">
    <property type="protein sequence ID" value="KAH3746509.1"/>
    <property type="molecule type" value="Genomic_DNA"/>
</dbReference>
<evidence type="ECO:0000313" key="1">
    <source>
        <dbReference type="EMBL" id="KAH3746509.1"/>
    </source>
</evidence>
<proteinExistence type="predicted"/>
<dbReference type="AlphaFoldDB" id="A0A9D4DF79"/>
<gene>
    <name evidence="1" type="ORF">DPMN_180917</name>
</gene>
<keyword evidence="2" id="KW-1185">Reference proteome</keyword>
<sequence>MKEKMDRDPPFFLAGLFYKEIQTKQILPPYEEFVSGLLAEVGRDDLLTKFLELCRGSQQQRAQSADEPVNMASTDNEKMWSVMSKMAKEVSEMHQRMMSVVGSFPTGIDSPLFDSKYFQTRDTSGVGTSPNNLFAESNAHA</sequence>
<reference evidence="1" key="2">
    <citation type="submission" date="2020-11" db="EMBL/GenBank/DDBJ databases">
        <authorList>
            <person name="McCartney M.A."/>
            <person name="Auch B."/>
            <person name="Kono T."/>
            <person name="Mallez S."/>
            <person name="Becker A."/>
            <person name="Gohl D.M."/>
            <person name="Silverstein K.A.T."/>
            <person name="Koren S."/>
            <person name="Bechman K.B."/>
            <person name="Herman A."/>
            <person name="Abrahante J.E."/>
            <person name="Garbe J."/>
        </authorList>
    </citation>
    <scope>NUCLEOTIDE SEQUENCE</scope>
    <source>
        <strain evidence="1">Duluth1</strain>
        <tissue evidence="1">Whole animal</tissue>
    </source>
</reference>
<reference evidence="1" key="1">
    <citation type="journal article" date="2019" name="bioRxiv">
        <title>The Genome of the Zebra Mussel, Dreissena polymorpha: A Resource for Invasive Species Research.</title>
        <authorList>
            <person name="McCartney M.A."/>
            <person name="Auch B."/>
            <person name="Kono T."/>
            <person name="Mallez S."/>
            <person name="Zhang Y."/>
            <person name="Obille A."/>
            <person name="Becker A."/>
            <person name="Abrahante J.E."/>
            <person name="Garbe J."/>
            <person name="Badalamenti J.P."/>
            <person name="Herman A."/>
            <person name="Mangelson H."/>
            <person name="Liachko I."/>
            <person name="Sullivan S."/>
            <person name="Sone E.D."/>
            <person name="Koren S."/>
            <person name="Silverstein K.A.T."/>
            <person name="Beckman K.B."/>
            <person name="Gohl D.M."/>
        </authorList>
    </citation>
    <scope>NUCLEOTIDE SEQUENCE</scope>
    <source>
        <strain evidence="1">Duluth1</strain>
        <tissue evidence="1">Whole animal</tissue>
    </source>
</reference>
<name>A0A9D4DF79_DREPO</name>